<dbReference type="Proteomes" id="UP000242791">
    <property type="component" value="Unassembled WGS sequence"/>
</dbReference>
<feature type="region of interest" description="Disordered" evidence="1">
    <location>
        <begin position="539"/>
        <end position="560"/>
    </location>
</feature>
<accession>A0A1J9RFX7</accession>
<dbReference type="EMBL" id="LGTZ01000208">
    <property type="protein sequence ID" value="OJD26549.1"/>
    <property type="molecule type" value="Genomic_DNA"/>
</dbReference>
<dbReference type="STRING" id="1658174.A0A1J9RFX7"/>
<evidence type="ECO:0000313" key="3">
    <source>
        <dbReference type="Proteomes" id="UP000242791"/>
    </source>
</evidence>
<keyword evidence="3" id="KW-1185">Reference proteome</keyword>
<dbReference type="AlphaFoldDB" id="A0A1J9RFX7"/>
<dbReference type="Gene3D" id="1.10.287.1490">
    <property type="match status" value="1"/>
</dbReference>
<gene>
    <name evidence="2" type="ORF">ACJ73_02065</name>
</gene>
<protein>
    <submittedName>
        <fullName evidence="2">Uncharacterized protein</fullName>
    </submittedName>
</protein>
<comment type="caution">
    <text evidence="2">The sequence shown here is derived from an EMBL/GenBank/DDBJ whole genome shotgun (WGS) entry which is preliminary data.</text>
</comment>
<evidence type="ECO:0000313" key="2">
    <source>
        <dbReference type="EMBL" id="OJD26549.1"/>
    </source>
</evidence>
<reference evidence="2 3" key="1">
    <citation type="submission" date="2015-08" db="EMBL/GenBank/DDBJ databases">
        <title>Emmonsia species relationships and genome sequence.</title>
        <authorList>
            <person name="Cuomo C.A."/>
            <person name="Schwartz I.S."/>
            <person name="Kenyon C."/>
            <person name="De Hoog G.S."/>
            <person name="Govender N.P."/>
            <person name="Botha A."/>
            <person name="Moreno L."/>
            <person name="De Vries M."/>
            <person name="Munoz J.F."/>
            <person name="Stielow J.B."/>
        </authorList>
    </citation>
    <scope>NUCLEOTIDE SEQUENCE [LARGE SCALE GENOMIC DNA]</scope>
    <source>
        <strain evidence="2 3">EI222</strain>
    </source>
</reference>
<dbReference type="VEuPathDB" id="FungiDB:ACJ73_02065"/>
<sequence length="662" mass="74527">MFHLAFFVSLVALAFLSTSIVYTVISLKDFDYVIVRKASLVAMKAVESPTLMKAKRASDVNLARRNETIGNRTSASRRTSMIDQLSSGIRELEACNFDATSMIRALEEKSRNKDRVLARLMKDGADLQLENSRERSRREYLTEKLVKSIKSQNTLNITSSLKLAREQLRQEQMRVKITEDMYNALRTLTRDTNLEPSLHKYIRDFDKIAEKCNVDNLTYMDCRPNDNLSTNSEFDAMGRQLATVVTDLEAQRVETIATITIGLLEGERSAHALSLEALNETHNTVVTAHSSRPQELKAEIQAVRRHTEEVRAGKDREIADLRQELEAKMEGELQEARRSFGALRIAANAQAQTRVTGAELAQFQQQLVSSATREENLSTELAHVHGLLRKMELENAQSLEQQRQTNGNLIAQYQTVLFSKDVEYRQQIYQLQSAGRALDEECQKLRARVQGHRAISTALADANAKVVECQAQINHLTQRLNQVTQIPAGDSNRQEIEKLRARVQVLEKGDRGNVTDKIRSTQRIKSLEEDLRKTRIALSNARAESASPHPTRGPNPLRAKVDDLNKGLHAKDAEISALKVQLETQRDKLKSTEDRLSCLVSLGWIPADSSKGLQEIPILEAEGLIKSEVEATKRAGEPLDMLLKRQRTEEYECSAILPVPAT</sequence>
<dbReference type="OrthoDB" id="4185812at2759"/>
<name>A0A1J9RFX7_9EURO</name>
<organism evidence="2 3">
    <name type="scientific">Blastomyces percursus</name>
    <dbReference type="NCBI Taxonomy" id="1658174"/>
    <lineage>
        <taxon>Eukaryota</taxon>
        <taxon>Fungi</taxon>
        <taxon>Dikarya</taxon>
        <taxon>Ascomycota</taxon>
        <taxon>Pezizomycotina</taxon>
        <taxon>Eurotiomycetes</taxon>
        <taxon>Eurotiomycetidae</taxon>
        <taxon>Onygenales</taxon>
        <taxon>Ajellomycetaceae</taxon>
        <taxon>Blastomyces</taxon>
    </lineage>
</organism>
<evidence type="ECO:0000256" key="1">
    <source>
        <dbReference type="SAM" id="MobiDB-lite"/>
    </source>
</evidence>
<proteinExistence type="predicted"/>